<proteinExistence type="predicted"/>
<dbReference type="AlphaFoldDB" id="A0A368QXM2"/>
<dbReference type="EMBL" id="CM003531">
    <property type="protein sequence ID" value="RCV22558.1"/>
    <property type="molecule type" value="Genomic_DNA"/>
</dbReference>
<evidence type="ECO:0000313" key="1">
    <source>
        <dbReference type="EMBL" id="RCV22558.1"/>
    </source>
</evidence>
<gene>
    <name evidence="1" type="ORF">SETIT_4G230300v2</name>
</gene>
<name>A0A368QXM2_SETIT</name>
<accession>A0A368QXM2</accession>
<protein>
    <submittedName>
        <fullName evidence="1">Uncharacterized protein</fullName>
    </submittedName>
</protein>
<reference evidence="1" key="1">
    <citation type="journal article" date="2012" name="Nat. Biotechnol.">
        <title>Reference genome sequence of the model plant Setaria.</title>
        <authorList>
            <person name="Bennetzen J.L."/>
            <person name="Schmutz J."/>
            <person name="Wang H."/>
            <person name="Percifield R."/>
            <person name="Hawkins J."/>
            <person name="Pontaroli A.C."/>
            <person name="Estep M."/>
            <person name="Feng L."/>
            <person name="Vaughn J.N."/>
            <person name="Grimwood J."/>
            <person name="Jenkins J."/>
            <person name="Barry K."/>
            <person name="Lindquist E."/>
            <person name="Hellsten U."/>
            <person name="Deshpande S."/>
            <person name="Wang X."/>
            <person name="Wu X."/>
            <person name="Mitros T."/>
            <person name="Triplett J."/>
            <person name="Yang X."/>
            <person name="Ye C.Y."/>
            <person name="Mauro-Herrera M."/>
            <person name="Wang L."/>
            <person name="Li P."/>
            <person name="Sharma M."/>
            <person name="Sharma R."/>
            <person name="Ronald P.C."/>
            <person name="Panaud O."/>
            <person name="Kellogg E.A."/>
            <person name="Brutnell T.P."/>
            <person name="Doust A.N."/>
            <person name="Tuskan G.A."/>
            <person name="Rokhsar D."/>
            <person name="Devos K.M."/>
        </authorList>
    </citation>
    <scope>NUCLEOTIDE SEQUENCE [LARGE SCALE GENOMIC DNA]</scope>
    <source>
        <strain evidence="1">Yugu1</strain>
    </source>
</reference>
<organism evidence="1">
    <name type="scientific">Setaria italica</name>
    <name type="common">Foxtail millet</name>
    <name type="synonym">Panicum italicum</name>
    <dbReference type="NCBI Taxonomy" id="4555"/>
    <lineage>
        <taxon>Eukaryota</taxon>
        <taxon>Viridiplantae</taxon>
        <taxon>Streptophyta</taxon>
        <taxon>Embryophyta</taxon>
        <taxon>Tracheophyta</taxon>
        <taxon>Spermatophyta</taxon>
        <taxon>Magnoliopsida</taxon>
        <taxon>Liliopsida</taxon>
        <taxon>Poales</taxon>
        <taxon>Poaceae</taxon>
        <taxon>PACMAD clade</taxon>
        <taxon>Panicoideae</taxon>
        <taxon>Panicodae</taxon>
        <taxon>Paniceae</taxon>
        <taxon>Cenchrinae</taxon>
        <taxon>Setaria</taxon>
    </lineage>
</organism>
<reference evidence="1" key="2">
    <citation type="submission" date="2015-07" db="EMBL/GenBank/DDBJ databases">
        <authorList>
            <person name="Noorani M."/>
        </authorList>
    </citation>
    <scope>NUCLEOTIDE SEQUENCE</scope>
    <source>
        <strain evidence="1">Yugu1</strain>
    </source>
</reference>
<sequence length="84" mass="9415">MVSWRGLMGYGYEQSGSVFPGELKSYGESGIQLGILLENGLQREGAFCLDCRWGEKSVWHQQQEAEDPVSYAVTADRAIHFTRS</sequence>